<sequence>MKSNFKIVVFAAILALVAISVYAFGPMSENDMANGKEKPNPSEGPRSLQQKESVKEDNGEFTEEIEFSQGFYRPDYSNLPQEIVSWVKYSQNIPVVQEKEYKGYRFLLITEGKKPTGGYDIEVEGVKEAEQRLNIEVNVAEPGPGEGATTAPTYPFDLVILENNELPFYVRDSEDTDKYFMRLVGLQELDRHIVAGSEWIKIFSPSPNENVKDSFNLTGIASVFEGTVNYELISEDGKSVYEGFTTAAMGDWGYFKEEISIPAEVEDQQLTLQLYSRSMKDGSKMFKVEIPLQ</sequence>
<organism evidence="5">
    <name type="scientific">Proteinivorax tanatarense</name>
    <dbReference type="NCBI Taxonomy" id="1260629"/>
    <lineage>
        <taxon>Bacteria</taxon>
        <taxon>Bacillati</taxon>
        <taxon>Bacillota</taxon>
        <taxon>Clostridia</taxon>
        <taxon>Eubacteriales</taxon>
        <taxon>Proteinivoracaceae</taxon>
        <taxon>Proteinivorax</taxon>
    </lineage>
</organism>
<feature type="signal peptide" evidence="2">
    <location>
        <begin position="1"/>
        <end position="23"/>
    </location>
</feature>
<keyword evidence="2" id="KW-0732">Signal</keyword>
<evidence type="ECO:0000256" key="2">
    <source>
        <dbReference type="SAM" id="SignalP"/>
    </source>
</evidence>
<evidence type="ECO:0000256" key="1">
    <source>
        <dbReference type="SAM" id="MobiDB-lite"/>
    </source>
</evidence>
<feature type="domain" description="PrcB C-terminal" evidence="4">
    <location>
        <begin position="106"/>
        <end position="160"/>
    </location>
</feature>
<feature type="region of interest" description="Disordered" evidence="1">
    <location>
        <begin position="32"/>
        <end position="60"/>
    </location>
</feature>
<dbReference type="AlphaFoldDB" id="A0AAU7VMM9"/>
<dbReference type="InterPro" id="IPR018911">
    <property type="entry name" value="Gmad2_Ig-like_dom"/>
</dbReference>
<evidence type="ECO:0000313" key="5">
    <source>
        <dbReference type="EMBL" id="XBX75325.1"/>
    </source>
</evidence>
<dbReference type="EMBL" id="CP158367">
    <property type="protein sequence ID" value="XBX75325.1"/>
    <property type="molecule type" value="Genomic_DNA"/>
</dbReference>
<proteinExistence type="predicted"/>
<evidence type="ECO:0000259" key="4">
    <source>
        <dbReference type="Pfam" id="PF14343"/>
    </source>
</evidence>
<gene>
    <name evidence="5" type="ORF">PRVXT_000443</name>
</gene>
<dbReference type="Pfam" id="PF10648">
    <property type="entry name" value="Gmad2"/>
    <property type="match status" value="1"/>
</dbReference>
<reference evidence="5" key="2">
    <citation type="submission" date="2024-06" db="EMBL/GenBank/DDBJ databases">
        <authorList>
            <person name="Petrova K.O."/>
            <person name="Toshchakov S.V."/>
            <person name="Boltjanskaja Y.V."/>
            <person name="Kevbrin V."/>
        </authorList>
    </citation>
    <scope>NUCLEOTIDE SEQUENCE</scope>
    <source>
        <strain evidence="5">Z-910T</strain>
    </source>
</reference>
<protein>
    <submittedName>
        <fullName evidence="5">Gmad2 immunoglobulin-like domain-containing protein</fullName>
    </submittedName>
</protein>
<name>A0AAU7VMM9_9FIRM</name>
<feature type="domain" description="Bacterial spore germination immunoglobulin-like" evidence="3">
    <location>
        <begin position="200"/>
        <end position="283"/>
    </location>
</feature>
<reference evidence="5" key="1">
    <citation type="journal article" date="2013" name="Extremophiles">
        <title>Proteinivorax tanatarense gen. nov., sp. nov., an anaerobic, haloalkaliphilic, proteolytic bacterium isolated from a decaying algal bloom, and proposal of Proteinivoraceae fam. nov.</title>
        <authorList>
            <person name="Kevbrin V."/>
            <person name="Boltyanskaya Y."/>
            <person name="Zhilina T."/>
            <person name="Kolganova T."/>
            <person name="Lavrentjeva E."/>
            <person name="Kuznetsov B."/>
        </authorList>
    </citation>
    <scope>NUCLEOTIDE SEQUENCE</scope>
    <source>
        <strain evidence="5">Z-910T</strain>
    </source>
</reference>
<feature type="chain" id="PRO_5044009038" evidence="2">
    <location>
        <begin position="24"/>
        <end position="293"/>
    </location>
</feature>
<evidence type="ECO:0000259" key="3">
    <source>
        <dbReference type="Pfam" id="PF10648"/>
    </source>
</evidence>
<dbReference type="Pfam" id="PF14343">
    <property type="entry name" value="PrcB_C"/>
    <property type="match status" value="1"/>
</dbReference>
<dbReference type="InterPro" id="IPR025748">
    <property type="entry name" value="PrcB_C_dom"/>
</dbReference>
<dbReference type="RefSeq" id="WP_350344070.1">
    <property type="nucleotide sequence ID" value="NZ_CP158367.1"/>
</dbReference>
<accession>A0AAU7VMM9</accession>